<evidence type="ECO:0000313" key="2">
    <source>
        <dbReference type="EMBL" id="DAD68486.1"/>
    </source>
</evidence>
<dbReference type="Pfam" id="PF09343">
    <property type="entry name" value="DUF2460"/>
    <property type="match status" value="1"/>
</dbReference>
<dbReference type="InterPro" id="IPR011740">
    <property type="entry name" value="DUF2460"/>
</dbReference>
<proteinExistence type="predicted"/>
<organism evidence="2">
    <name type="scientific">Siphoviridae sp. cttkn18</name>
    <dbReference type="NCBI Taxonomy" id="2823607"/>
    <lineage>
        <taxon>Viruses</taxon>
        <taxon>Duplodnaviria</taxon>
        <taxon>Heunggongvirae</taxon>
        <taxon>Uroviricota</taxon>
        <taxon>Caudoviricetes</taxon>
    </lineage>
</organism>
<feature type="domain" description="DUF2460" evidence="1">
    <location>
        <begin position="7"/>
        <end position="167"/>
    </location>
</feature>
<dbReference type="EMBL" id="BK014703">
    <property type="protein sequence ID" value="DAD68486.1"/>
    <property type="molecule type" value="Genomic_DNA"/>
</dbReference>
<evidence type="ECO:0000259" key="1">
    <source>
        <dbReference type="Pfam" id="PF09343"/>
    </source>
</evidence>
<reference evidence="2" key="1">
    <citation type="journal article" date="2021" name="Proc. Natl. Acad. Sci. U.S.A.">
        <title>A Catalog of Tens of Thousands of Viruses from Human Metagenomes Reveals Hidden Associations with Chronic Diseases.</title>
        <authorList>
            <person name="Tisza M.J."/>
            <person name="Buck C.B."/>
        </authorList>
    </citation>
    <scope>NUCLEOTIDE SEQUENCE</scope>
    <source>
        <strain evidence="2">Cttkn18</strain>
    </source>
</reference>
<name>A0A8S5LEW2_9CAUD</name>
<accession>A0A8S5LEW2</accession>
<sequence length="188" mass="21425">MAELKKFPNINTFAWDSSKMQHWDVKTKRSGSGRLRTMTTQQLPQYTISASFAVLNQEQYETMMGFYAAVKGGLTPFLWLDPEDHTQKGIQLGTGAENEWQAVRKFGDYIEPVAYVENVKLYADGQEIRCTTDKGVIRLASGQTVSPTAIITADYTYFWKVVFSGDFTADLKYRNVYKSKPFKLVTAW</sequence>
<protein>
    <submittedName>
        <fullName evidence="2">Minor tail protein</fullName>
    </submittedName>
</protein>